<dbReference type="GO" id="GO:0061630">
    <property type="term" value="F:ubiquitin protein ligase activity"/>
    <property type="evidence" value="ECO:0007669"/>
    <property type="project" value="UniProtKB-EC"/>
</dbReference>
<evidence type="ECO:0000256" key="14">
    <source>
        <dbReference type="PROSITE-ProRule" id="PRU00175"/>
    </source>
</evidence>
<dbReference type="Pfam" id="PF12483">
    <property type="entry name" value="GIDE"/>
    <property type="match status" value="1"/>
</dbReference>
<dbReference type="SMART" id="SM00184">
    <property type="entry name" value="RING"/>
    <property type="match status" value="1"/>
</dbReference>
<evidence type="ECO:0000259" key="16">
    <source>
        <dbReference type="PROSITE" id="PS50089"/>
    </source>
</evidence>
<keyword evidence="5 15" id="KW-0812">Transmembrane</keyword>
<evidence type="ECO:0000256" key="9">
    <source>
        <dbReference type="ARBA" id="ARBA00022787"/>
    </source>
</evidence>
<evidence type="ECO:0000256" key="15">
    <source>
        <dbReference type="SAM" id="Phobius"/>
    </source>
</evidence>
<proteinExistence type="predicted"/>
<dbReference type="SUPFAM" id="SSF57850">
    <property type="entry name" value="RING/U-box"/>
    <property type="match status" value="1"/>
</dbReference>
<dbReference type="GO" id="GO:0016567">
    <property type="term" value="P:protein ubiquitination"/>
    <property type="evidence" value="ECO:0007669"/>
    <property type="project" value="InterPro"/>
</dbReference>
<reference evidence="17" key="1">
    <citation type="journal article" date="2023" name="Mol. Biol. Evol.">
        <title>Third-Generation Sequencing Reveals the Adaptive Role of the Epigenome in Three Deep-Sea Polychaetes.</title>
        <authorList>
            <person name="Perez M."/>
            <person name="Aroh O."/>
            <person name="Sun Y."/>
            <person name="Lan Y."/>
            <person name="Juniper S.K."/>
            <person name="Young C.R."/>
            <person name="Angers B."/>
            <person name="Qian P.Y."/>
        </authorList>
    </citation>
    <scope>NUCLEOTIDE SEQUENCE</scope>
    <source>
        <strain evidence="17">R07B-5</strain>
    </source>
</reference>
<evidence type="ECO:0000256" key="6">
    <source>
        <dbReference type="ARBA" id="ARBA00022723"/>
    </source>
</evidence>
<dbReference type="PANTHER" id="PTHR12183">
    <property type="entry name" value="MITOCHONDRIAL UBIQUITIN LIGASE ACTIVATOR OF NFKB 1"/>
    <property type="match status" value="1"/>
</dbReference>
<evidence type="ECO:0000256" key="1">
    <source>
        <dbReference type="ARBA" id="ARBA00000900"/>
    </source>
</evidence>
<keyword evidence="4" id="KW-0808">Transferase</keyword>
<evidence type="ECO:0000256" key="2">
    <source>
        <dbReference type="ARBA" id="ARBA00004374"/>
    </source>
</evidence>
<evidence type="ECO:0000313" key="18">
    <source>
        <dbReference type="Proteomes" id="UP001209878"/>
    </source>
</evidence>
<gene>
    <name evidence="17" type="ORF">NP493_1461g00049</name>
</gene>
<dbReference type="InterPro" id="IPR051652">
    <property type="entry name" value="MDM2_MDM4_MUL1"/>
</dbReference>
<keyword evidence="13 15" id="KW-0472">Membrane</keyword>
<keyword evidence="10" id="KW-0862">Zinc</keyword>
<dbReference type="GO" id="GO:0005741">
    <property type="term" value="C:mitochondrial outer membrane"/>
    <property type="evidence" value="ECO:0007669"/>
    <property type="project" value="UniProtKB-SubCell"/>
</dbReference>
<evidence type="ECO:0000256" key="5">
    <source>
        <dbReference type="ARBA" id="ARBA00022692"/>
    </source>
</evidence>
<evidence type="ECO:0000256" key="4">
    <source>
        <dbReference type="ARBA" id="ARBA00022679"/>
    </source>
</evidence>
<evidence type="ECO:0000256" key="8">
    <source>
        <dbReference type="ARBA" id="ARBA00022786"/>
    </source>
</evidence>
<dbReference type="Pfam" id="PF13920">
    <property type="entry name" value="zf-C3HC4_3"/>
    <property type="match status" value="1"/>
</dbReference>
<keyword evidence="12" id="KW-0496">Mitochondrion</keyword>
<dbReference type="PANTHER" id="PTHR12183:SF32">
    <property type="entry name" value="MITOCHONDRIAL E3 UBIQUITIN PROTEIN LIGASE 1"/>
    <property type="match status" value="1"/>
</dbReference>
<evidence type="ECO:0000256" key="3">
    <source>
        <dbReference type="ARBA" id="ARBA00012483"/>
    </source>
</evidence>
<evidence type="ECO:0000256" key="7">
    <source>
        <dbReference type="ARBA" id="ARBA00022771"/>
    </source>
</evidence>
<comment type="subcellular location">
    <subcellularLocation>
        <location evidence="2">Mitochondrion outer membrane</location>
        <topology evidence="2">Multi-pass membrane protein</topology>
    </subcellularLocation>
</comment>
<dbReference type="InterPro" id="IPR022170">
    <property type="entry name" value="MUL1-like"/>
</dbReference>
<keyword evidence="18" id="KW-1185">Reference proteome</keyword>
<dbReference type="InterPro" id="IPR001841">
    <property type="entry name" value="Znf_RING"/>
</dbReference>
<dbReference type="Gene3D" id="3.30.40.10">
    <property type="entry name" value="Zinc/RING finger domain, C3HC4 (zinc finger)"/>
    <property type="match status" value="1"/>
</dbReference>
<dbReference type="InterPro" id="IPR013083">
    <property type="entry name" value="Znf_RING/FYVE/PHD"/>
</dbReference>
<feature type="domain" description="RING-type" evidence="16">
    <location>
        <begin position="297"/>
        <end position="335"/>
    </location>
</feature>
<keyword evidence="8" id="KW-0833">Ubl conjugation pathway</keyword>
<evidence type="ECO:0000256" key="10">
    <source>
        <dbReference type="ARBA" id="ARBA00022833"/>
    </source>
</evidence>
<dbReference type="PROSITE" id="PS50089">
    <property type="entry name" value="ZF_RING_2"/>
    <property type="match status" value="1"/>
</dbReference>
<dbReference type="Proteomes" id="UP001209878">
    <property type="component" value="Unassembled WGS sequence"/>
</dbReference>
<comment type="catalytic activity">
    <reaction evidence="1">
        <text>S-ubiquitinyl-[E2 ubiquitin-conjugating enzyme]-L-cysteine + [acceptor protein]-L-lysine = [E2 ubiquitin-conjugating enzyme]-L-cysteine + N(6)-ubiquitinyl-[acceptor protein]-L-lysine.</text>
        <dbReference type="EC" id="2.3.2.27"/>
    </reaction>
</comment>
<feature type="transmembrane region" description="Helical" evidence="15">
    <location>
        <begin position="234"/>
        <end position="252"/>
    </location>
</feature>
<evidence type="ECO:0000256" key="13">
    <source>
        <dbReference type="ARBA" id="ARBA00023136"/>
    </source>
</evidence>
<keyword evidence="6" id="KW-0479">Metal-binding</keyword>
<protein>
    <recommendedName>
        <fullName evidence="3">RING-type E3 ubiquitin transferase</fullName>
        <ecNumber evidence="3">2.3.2.27</ecNumber>
    </recommendedName>
</protein>
<keyword evidence="9" id="KW-1000">Mitochondrion outer membrane</keyword>
<evidence type="ECO:0000256" key="12">
    <source>
        <dbReference type="ARBA" id="ARBA00023128"/>
    </source>
</evidence>
<keyword evidence="7 14" id="KW-0863">Zinc-finger</keyword>
<dbReference type="EC" id="2.3.2.27" evidence="3"/>
<organism evidence="17 18">
    <name type="scientific">Ridgeia piscesae</name>
    <name type="common">Tubeworm</name>
    <dbReference type="NCBI Taxonomy" id="27915"/>
    <lineage>
        <taxon>Eukaryota</taxon>
        <taxon>Metazoa</taxon>
        <taxon>Spiralia</taxon>
        <taxon>Lophotrochozoa</taxon>
        <taxon>Annelida</taxon>
        <taxon>Polychaeta</taxon>
        <taxon>Sedentaria</taxon>
        <taxon>Canalipalpata</taxon>
        <taxon>Sabellida</taxon>
        <taxon>Siboglinidae</taxon>
        <taxon>Ridgeia</taxon>
    </lineage>
</organism>
<keyword evidence="11 15" id="KW-1133">Transmembrane helix</keyword>
<evidence type="ECO:0000256" key="11">
    <source>
        <dbReference type="ARBA" id="ARBA00022989"/>
    </source>
</evidence>
<accession>A0AAD9K215</accession>
<dbReference type="AlphaFoldDB" id="A0AAD9K215"/>
<dbReference type="EMBL" id="JAODUO010001461">
    <property type="protein sequence ID" value="KAK2163422.1"/>
    <property type="molecule type" value="Genomic_DNA"/>
</dbReference>
<dbReference type="GO" id="GO:0008270">
    <property type="term" value="F:zinc ion binding"/>
    <property type="evidence" value="ECO:0007669"/>
    <property type="project" value="UniProtKB-KW"/>
</dbReference>
<evidence type="ECO:0000313" key="17">
    <source>
        <dbReference type="EMBL" id="KAK2163422.1"/>
    </source>
</evidence>
<comment type="caution">
    <text evidence="17">The sequence shown here is derived from an EMBL/GenBank/DDBJ whole genome shotgun (WGS) entry which is preliminary data.</text>
</comment>
<sequence length="347" mass="38918">MHMTWTVVGLSVDAVVVFLFYKLYQNSAKAAQVVEETEVYNVGSDLLYAVRSTDDRCLQYVGVTGRVEAVSKPLRSQYTDDLGVIQHILLVEHKSERKQGFWTNVKNVIKDRFNTTAFRLVPPHGDVGVDVEDPLSAELITDALTVTHDHFEANTAGALSRGIDRIFGEVSKGFQETEKMLRLDERMLAFGTVTLHGGSMKLSPPDDTRDYILTTHDKAEVVQLLKSKARTLKMVAWLCGALGAGVVIYMLYKYYVRQKEQRDMDSLYAEVLRQRQQVAAHSTDGDSNGEEDQSQNCVICLTNPREIVILNCGHICVCADCAQALPTPRRCPICRADIERLVLTYRP</sequence>
<name>A0AAD9K215_RIDPI</name>